<dbReference type="Proteomes" id="UP000063308">
    <property type="component" value="Chromosome"/>
</dbReference>
<feature type="compositionally biased region" description="Basic residues" evidence="1">
    <location>
        <begin position="14"/>
        <end position="28"/>
    </location>
</feature>
<reference evidence="2 3" key="1">
    <citation type="submission" date="2014-11" db="EMBL/GenBank/DDBJ databases">
        <title>Symbiosis island explosion on the genome of extra-slow-growing strains of soybean bradyrhizobia with massive insertion sequences.</title>
        <authorList>
            <person name="Iida T."/>
            <person name="Minamisawa K."/>
        </authorList>
    </citation>
    <scope>NUCLEOTIDE SEQUENCE [LARGE SCALE GENOMIC DNA]</scope>
    <source>
        <strain evidence="2 3">NK6</strain>
    </source>
</reference>
<accession>A0A0E4BN62</accession>
<evidence type="ECO:0000313" key="3">
    <source>
        <dbReference type="Proteomes" id="UP000063308"/>
    </source>
</evidence>
<gene>
    <name evidence="2" type="ORF">NK6_2773</name>
</gene>
<evidence type="ECO:0000256" key="1">
    <source>
        <dbReference type="SAM" id="MobiDB-lite"/>
    </source>
</evidence>
<organism evidence="2 3">
    <name type="scientific">Bradyrhizobium diazoefficiens</name>
    <dbReference type="NCBI Taxonomy" id="1355477"/>
    <lineage>
        <taxon>Bacteria</taxon>
        <taxon>Pseudomonadati</taxon>
        <taxon>Pseudomonadota</taxon>
        <taxon>Alphaproteobacteria</taxon>
        <taxon>Hyphomicrobiales</taxon>
        <taxon>Nitrobacteraceae</taxon>
        <taxon>Bradyrhizobium</taxon>
    </lineage>
</organism>
<proteinExistence type="predicted"/>
<dbReference type="EMBL" id="AP014685">
    <property type="protein sequence ID" value="BAR55954.1"/>
    <property type="molecule type" value="Genomic_DNA"/>
</dbReference>
<name>A0A0E4BN62_9BRAD</name>
<evidence type="ECO:0000313" key="2">
    <source>
        <dbReference type="EMBL" id="BAR55954.1"/>
    </source>
</evidence>
<protein>
    <submittedName>
        <fullName evidence="2">Uncharacterized protein</fullName>
    </submittedName>
</protein>
<dbReference type="AlphaFoldDB" id="A0A0E4BN62"/>
<sequence>MAFIVLRQKERIRAGRSRPPRPPRRLTVHRPGEPGG</sequence>
<feature type="region of interest" description="Disordered" evidence="1">
    <location>
        <begin position="1"/>
        <end position="36"/>
    </location>
</feature>